<dbReference type="AlphaFoldDB" id="A0A8J2Z0R7"/>
<dbReference type="PANTHER" id="PTHR48111:SF67">
    <property type="entry name" value="TRANSCRIPTIONAL REGULATORY PROTEIN TCTD"/>
    <property type="match status" value="1"/>
</dbReference>
<dbReference type="InterPro" id="IPR039420">
    <property type="entry name" value="WalR-like"/>
</dbReference>
<dbReference type="Pfam" id="PF00072">
    <property type="entry name" value="Response_reg"/>
    <property type="match status" value="1"/>
</dbReference>
<keyword evidence="5" id="KW-0804">Transcription</keyword>
<evidence type="ECO:0000256" key="7">
    <source>
        <dbReference type="PROSITE-ProRule" id="PRU01091"/>
    </source>
</evidence>
<dbReference type="InterPro" id="IPR001867">
    <property type="entry name" value="OmpR/PhoB-type_DNA-bd"/>
</dbReference>
<evidence type="ECO:0000256" key="5">
    <source>
        <dbReference type="ARBA" id="ARBA00023163"/>
    </source>
</evidence>
<feature type="domain" description="OmpR/PhoB-type" evidence="9">
    <location>
        <begin position="124"/>
        <end position="220"/>
    </location>
</feature>
<evidence type="ECO:0000313" key="11">
    <source>
        <dbReference type="Proteomes" id="UP000646365"/>
    </source>
</evidence>
<evidence type="ECO:0000256" key="2">
    <source>
        <dbReference type="ARBA" id="ARBA00023012"/>
    </source>
</evidence>
<evidence type="ECO:0000256" key="1">
    <source>
        <dbReference type="ARBA" id="ARBA00022553"/>
    </source>
</evidence>
<keyword evidence="1 6" id="KW-0597">Phosphoprotein</keyword>
<dbReference type="FunFam" id="3.40.50.2300:FF:000002">
    <property type="entry name" value="DNA-binding response regulator PhoP"/>
    <property type="match status" value="1"/>
</dbReference>
<feature type="modified residue" description="4-aspartylphosphate" evidence="6">
    <location>
        <position position="51"/>
    </location>
</feature>
<reference evidence="10" key="2">
    <citation type="submission" date="2020-09" db="EMBL/GenBank/DDBJ databases">
        <authorList>
            <person name="Sun Q."/>
            <person name="Zhou Y."/>
        </authorList>
    </citation>
    <scope>NUCLEOTIDE SEQUENCE</scope>
    <source>
        <strain evidence="10">CGMCC 1.15725</strain>
    </source>
</reference>
<evidence type="ECO:0000259" key="8">
    <source>
        <dbReference type="PROSITE" id="PS50110"/>
    </source>
</evidence>
<dbReference type="Gene3D" id="6.10.250.690">
    <property type="match status" value="1"/>
</dbReference>
<dbReference type="GO" id="GO:0032993">
    <property type="term" value="C:protein-DNA complex"/>
    <property type="evidence" value="ECO:0007669"/>
    <property type="project" value="TreeGrafter"/>
</dbReference>
<dbReference type="PANTHER" id="PTHR48111">
    <property type="entry name" value="REGULATOR OF RPOS"/>
    <property type="match status" value="1"/>
</dbReference>
<dbReference type="SMART" id="SM00862">
    <property type="entry name" value="Trans_reg_C"/>
    <property type="match status" value="1"/>
</dbReference>
<gene>
    <name evidence="10" type="ORF">GCM10011611_63100</name>
</gene>
<dbReference type="Gene3D" id="1.10.10.10">
    <property type="entry name" value="Winged helix-like DNA-binding domain superfamily/Winged helix DNA-binding domain"/>
    <property type="match status" value="1"/>
</dbReference>
<evidence type="ECO:0000259" key="9">
    <source>
        <dbReference type="PROSITE" id="PS51755"/>
    </source>
</evidence>
<dbReference type="InterPro" id="IPR001789">
    <property type="entry name" value="Sig_transdc_resp-reg_receiver"/>
</dbReference>
<dbReference type="InterPro" id="IPR011006">
    <property type="entry name" value="CheY-like_superfamily"/>
</dbReference>
<protein>
    <submittedName>
        <fullName evidence="10">DNA-binding response regulator</fullName>
    </submittedName>
</protein>
<dbReference type="SUPFAM" id="SSF52172">
    <property type="entry name" value="CheY-like"/>
    <property type="match status" value="1"/>
</dbReference>
<evidence type="ECO:0000256" key="6">
    <source>
        <dbReference type="PROSITE-ProRule" id="PRU00169"/>
    </source>
</evidence>
<feature type="domain" description="Response regulatory" evidence="8">
    <location>
        <begin position="2"/>
        <end position="116"/>
    </location>
</feature>
<dbReference type="EMBL" id="BMJQ01000027">
    <property type="protein sequence ID" value="GGF48067.1"/>
    <property type="molecule type" value="Genomic_DNA"/>
</dbReference>
<keyword evidence="2" id="KW-0902">Two-component regulatory system</keyword>
<dbReference type="SUPFAM" id="SSF46894">
    <property type="entry name" value="C-terminal effector domain of the bipartite response regulators"/>
    <property type="match status" value="1"/>
</dbReference>
<dbReference type="PROSITE" id="PS51755">
    <property type="entry name" value="OMPR_PHOB"/>
    <property type="match status" value="1"/>
</dbReference>
<dbReference type="PROSITE" id="PS50110">
    <property type="entry name" value="RESPONSE_REGULATORY"/>
    <property type="match status" value="1"/>
</dbReference>
<dbReference type="CDD" id="cd00383">
    <property type="entry name" value="trans_reg_C"/>
    <property type="match status" value="1"/>
</dbReference>
<dbReference type="GO" id="GO:0006355">
    <property type="term" value="P:regulation of DNA-templated transcription"/>
    <property type="evidence" value="ECO:0007669"/>
    <property type="project" value="InterPro"/>
</dbReference>
<dbReference type="Proteomes" id="UP000646365">
    <property type="component" value="Unassembled WGS sequence"/>
</dbReference>
<dbReference type="RefSeq" id="WP_189052189.1">
    <property type="nucleotide sequence ID" value="NZ_BMJQ01000027.1"/>
</dbReference>
<keyword evidence="11" id="KW-1185">Reference proteome</keyword>
<dbReference type="GO" id="GO:0000156">
    <property type="term" value="F:phosphorelay response regulator activity"/>
    <property type="evidence" value="ECO:0007669"/>
    <property type="project" value="TreeGrafter"/>
</dbReference>
<dbReference type="SMART" id="SM00448">
    <property type="entry name" value="REC"/>
    <property type="match status" value="1"/>
</dbReference>
<comment type="caution">
    <text evidence="10">The sequence shown here is derived from an EMBL/GenBank/DDBJ whole genome shotgun (WGS) entry which is preliminary data.</text>
</comment>
<reference evidence="10" key="1">
    <citation type="journal article" date="2014" name="Int. J. Syst. Evol. Microbiol.">
        <title>Complete genome sequence of Corynebacterium casei LMG S-19264T (=DSM 44701T), isolated from a smear-ripened cheese.</title>
        <authorList>
            <consortium name="US DOE Joint Genome Institute (JGI-PGF)"/>
            <person name="Walter F."/>
            <person name="Albersmeier A."/>
            <person name="Kalinowski J."/>
            <person name="Ruckert C."/>
        </authorList>
    </citation>
    <scope>NUCLEOTIDE SEQUENCE</scope>
    <source>
        <strain evidence="10">CGMCC 1.15725</strain>
    </source>
</reference>
<keyword evidence="4 7" id="KW-0238">DNA-binding</keyword>
<dbReference type="InterPro" id="IPR016032">
    <property type="entry name" value="Sig_transdc_resp-reg_C-effctor"/>
</dbReference>
<dbReference type="GO" id="GO:0005829">
    <property type="term" value="C:cytosol"/>
    <property type="evidence" value="ECO:0007669"/>
    <property type="project" value="TreeGrafter"/>
</dbReference>
<dbReference type="GO" id="GO:0000976">
    <property type="term" value="F:transcription cis-regulatory region binding"/>
    <property type="evidence" value="ECO:0007669"/>
    <property type="project" value="TreeGrafter"/>
</dbReference>
<sequence>MRILIVEDNRKLSDWIAMLLRRSKYVIDCVYDGEDADYALKTQDYSLVILDLALPALSGTEVLARLRARGSTTPVLVLTADDSVPSRVSALDGGADDYLAKPFNIEELEARIRARLRRRHEPLSPTTRYGALSLDRNSGQFFLAGADLVLTPREHVVLESLILKEGGTVSKTSLMESVFGFGDSGNVNSIEIYVHRVRKKLEGSGVGIVTFRGLGYALRQDPC</sequence>
<organism evidence="10 11">
    <name type="scientific">Aliidongia dinghuensis</name>
    <dbReference type="NCBI Taxonomy" id="1867774"/>
    <lineage>
        <taxon>Bacteria</taxon>
        <taxon>Pseudomonadati</taxon>
        <taxon>Pseudomonadota</taxon>
        <taxon>Alphaproteobacteria</taxon>
        <taxon>Rhodospirillales</taxon>
        <taxon>Dongiaceae</taxon>
        <taxon>Aliidongia</taxon>
    </lineage>
</organism>
<evidence type="ECO:0000256" key="3">
    <source>
        <dbReference type="ARBA" id="ARBA00023015"/>
    </source>
</evidence>
<proteinExistence type="predicted"/>
<feature type="DNA-binding region" description="OmpR/PhoB-type" evidence="7">
    <location>
        <begin position="124"/>
        <end position="220"/>
    </location>
</feature>
<accession>A0A8J2Z0R7</accession>
<dbReference type="Gene3D" id="3.40.50.2300">
    <property type="match status" value="1"/>
</dbReference>
<name>A0A8J2Z0R7_9PROT</name>
<evidence type="ECO:0000313" key="10">
    <source>
        <dbReference type="EMBL" id="GGF48067.1"/>
    </source>
</evidence>
<keyword evidence="3" id="KW-0805">Transcription regulation</keyword>
<dbReference type="InterPro" id="IPR036388">
    <property type="entry name" value="WH-like_DNA-bd_sf"/>
</dbReference>
<dbReference type="Pfam" id="PF00486">
    <property type="entry name" value="Trans_reg_C"/>
    <property type="match status" value="1"/>
</dbReference>
<evidence type="ECO:0000256" key="4">
    <source>
        <dbReference type="ARBA" id="ARBA00023125"/>
    </source>
</evidence>